<dbReference type="SMART" id="SM00054">
    <property type="entry name" value="EFh"/>
    <property type="match status" value="2"/>
</dbReference>
<proteinExistence type="inferred from homology"/>
<keyword evidence="2 5" id="KW-0479">Metal-binding</keyword>
<feature type="domain" description="EF-hand" evidence="7">
    <location>
        <begin position="117"/>
        <end position="152"/>
    </location>
</feature>
<feature type="binding site" evidence="5">
    <location>
        <position position="132"/>
    </location>
    <ligand>
        <name>Ca(2+)</name>
        <dbReference type="ChEBI" id="CHEBI:29108"/>
        <label>1</label>
    </ligand>
</feature>
<comment type="function">
    <text evidence="6">In muscle, parvalbumin is thought to be involved in relaxation after contraction. It binds two calcium ions.</text>
</comment>
<keyword evidence="3" id="KW-0677">Repeat</keyword>
<dbReference type="InterPro" id="IPR008080">
    <property type="entry name" value="Parvalbumin"/>
</dbReference>
<feature type="binding site" evidence="5">
    <location>
        <position position="134"/>
    </location>
    <ligand>
        <name>Ca(2+)</name>
        <dbReference type="ChEBI" id="CHEBI:29108"/>
        <label>1</label>
    </ligand>
</feature>
<dbReference type="SUPFAM" id="SSF47473">
    <property type="entry name" value="EF-hand"/>
    <property type="match status" value="1"/>
</dbReference>
<keyword evidence="4 5" id="KW-0106">Calcium</keyword>
<evidence type="ECO:0000256" key="6">
    <source>
        <dbReference type="RuleBase" id="RU368048"/>
    </source>
</evidence>
<name>A0A401RPL5_CHIPU</name>
<evidence type="ECO:0000313" key="8">
    <source>
        <dbReference type="EMBL" id="GCC20119.1"/>
    </source>
</evidence>
<feature type="binding site" evidence="5">
    <location>
        <position position="93"/>
    </location>
    <ligand>
        <name>Ca(2+)</name>
        <dbReference type="ChEBI" id="CHEBI:29108"/>
        <label>2</label>
    </ligand>
</feature>
<protein>
    <recommendedName>
        <fullName evidence="6">Parvalbumin</fullName>
    </recommendedName>
</protein>
<dbReference type="PANTHER" id="PTHR11653">
    <property type="entry name" value="PARVALBUMIN ALPHA"/>
    <property type="match status" value="1"/>
</dbReference>
<dbReference type="EMBL" id="BEZZ01001677">
    <property type="protein sequence ID" value="GCC20119.1"/>
    <property type="molecule type" value="Genomic_DNA"/>
</dbReference>
<evidence type="ECO:0000256" key="4">
    <source>
        <dbReference type="ARBA" id="ARBA00022837"/>
    </source>
</evidence>
<dbReference type="GO" id="GO:0005737">
    <property type="term" value="C:cytoplasm"/>
    <property type="evidence" value="ECO:0007669"/>
    <property type="project" value="TreeGrafter"/>
</dbReference>
<dbReference type="InterPro" id="IPR011992">
    <property type="entry name" value="EF-hand-dom_pair"/>
</dbReference>
<evidence type="ECO:0000259" key="7">
    <source>
        <dbReference type="PROSITE" id="PS50222"/>
    </source>
</evidence>
<dbReference type="Pfam" id="PF13499">
    <property type="entry name" value="EF-hand_7"/>
    <property type="match status" value="1"/>
</dbReference>
<evidence type="ECO:0000256" key="1">
    <source>
        <dbReference type="ARBA" id="ARBA00009753"/>
    </source>
</evidence>
<dbReference type="InterPro" id="IPR002048">
    <property type="entry name" value="EF_hand_dom"/>
</dbReference>
<accession>A0A401RPL5</accession>
<dbReference type="GO" id="GO:0005509">
    <property type="term" value="F:calcium ion binding"/>
    <property type="evidence" value="ECO:0007669"/>
    <property type="project" value="UniProtKB-UniRule"/>
</dbReference>
<feature type="binding site" evidence="5">
    <location>
        <position position="89"/>
    </location>
    <ligand>
        <name>Ca(2+)</name>
        <dbReference type="ChEBI" id="CHEBI:29108"/>
        <label>1</label>
    </ligand>
</feature>
<evidence type="ECO:0000256" key="5">
    <source>
        <dbReference type="PIRSR" id="PIRSR608080-1"/>
    </source>
</evidence>
<feature type="binding site" evidence="5">
    <location>
        <position position="95"/>
    </location>
    <ligand>
        <name>Ca(2+)</name>
        <dbReference type="ChEBI" id="CHEBI:29108"/>
        <label>2</label>
    </ligand>
</feature>
<dbReference type="Proteomes" id="UP000287033">
    <property type="component" value="Unassembled WGS sequence"/>
</dbReference>
<feature type="binding site" evidence="5">
    <location>
        <position position="141"/>
    </location>
    <ligand>
        <name>Ca(2+)</name>
        <dbReference type="ChEBI" id="CHEBI:29108"/>
        <label>1</label>
    </ligand>
</feature>
<sequence length="155" mass="17757">ERVADTRNKKPLSVLFDSEEMASSNFNAHVKQVAHAMGTSLTDHDISLMPSELRLRGPFNYHKFFEYMATFKSTGKLDETIRKAFETLDKDKSGYIEWNEMKYILSTIPTNVPLVPLSDEDADAMLQAADIDGDGRINYKEFEAMVKEEKMPRKK</sequence>
<dbReference type="STRING" id="137246.A0A401RPL5"/>
<feature type="binding site" evidence="5">
    <location>
        <position position="100"/>
    </location>
    <ligand>
        <name>Ca(2+)</name>
        <dbReference type="ChEBI" id="CHEBI:29108"/>
        <label>1</label>
    </ligand>
</feature>
<evidence type="ECO:0000313" key="9">
    <source>
        <dbReference type="Proteomes" id="UP000287033"/>
    </source>
</evidence>
<evidence type="ECO:0000256" key="3">
    <source>
        <dbReference type="ARBA" id="ARBA00022737"/>
    </source>
</evidence>
<feature type="binding site" evidence="5">
    <location>
        <position position="91"/>
    </location>
    <ligand>
        <name>Ca(2+)</name>
        <dbReference type="ChEBI" id="CHEBI:29108"/>
        <label>2</label>
    </ligand>
</feature>
<feature type="binding site" evidence="5">
    <location>
        <position position="130"/>
    </location>
    <ligand>
        <name>Ca(2+)</name>
        <dbReference type="ChEBI" id="CHEBI:29108"/>
        <label>1</label>
    </ligand>
</feature>
<dbReference type="Gene3D" id="1.10.238.10">
    <property type="entry name" value="EF-hand"/>
    <property type="match status" value="1"/>
</dbReference>
<gene>
    <name evidence="8" type="ORF">chiPu_0018752</name>
</gene>
<comment type="similarity">
    <text evidence="1 6">Belongs to the parvalbumin family.</text>
</comment>
<feature type="non-terminal residue" evidence="8">
    <location>
        <position position="1"/>
    </location>
</feature>
<comment type="caution">
    <text evidence="8">The sequence shown here is derived from an EMBL/GenBank/DDBJ whole genome shotgun (WGS) entry which is preliminary data.</text>
</comment>
<dbReference type="PROSITE" id="PS00018">
    <property type="entry name" value="EF_HAND_1"/>
    <property type="match status" value="2"/>
</dbReference>
<dbReference type="AlphaFoldDB" id="A0A401RPL5"/>
<dbReference type="PRINTS" id="PR01697">
    <property type="entry name" value="PARVALBUMIN"/>
</dbReference>
<dbReference type="FunFam" id="1.10.238.10:FF:000629">
    <property type="entry name" value="Parvalbumin beta 2"/>
    <property type="match status" value="1"/>
</dbReference>
<feature type="domain" description="EF-hand" evidence="7">
    <location>
        <begin position="76"/>
        <end position="111"/>
    </location>
</feature>
<keyword evidence="9" id="KW-1185">Reference proteome</keyword>
<reference evidence="8 9" key="1">
    <citation type="journal article" date="2018" name="Nat. Ecol. Evol.">
        <title>Shark genomes provide insights into elasmobranch evolution and the origin of vertebrates.</title>
        <authorList>
            <person name="Hara Y"/>
            <person name="Yamaguchi K"/>
            <person name="Onimaru K"/>
            <person name="Kadota M"/>
            <person name="Koyanagi M"/>
            <person name="Keeley SD"/>
            <person name="Tatsumi K"/>
            <person name="Tanaka K"/>
            <person name="Motone F"/>
            <person name="Kageyama Y"/>
            <person name="Nozu R"/>
            <person name="Adachi N"/>
            <person name="Nishimura O"/>
            <person name="Nakagawa R"/>
            <person name="Tanegashima C"/>
            <person name="Kiyatake I"/>
            <person name="Matsumoto R"/>
            <person name="Murakumo K"/>
            <person name="Nishida K"/>
            <person name="Terakita A"/>
            <person name="Kuratani S"/>
            <person name="Sato K"/>
            <person name="Hyodo S Kuraku.S."/>
        </authorList>
    </citation>
    <scope>NUCLEOTIDE SEQUENCE [LARGE SCALE GENOMIC DNA]</scope>
</reference>
<dbReference type="OrthoDB" id="26525at2759"/>
<organism evidence="8 9">
    <name type="scientific">Chiloscyllium punctatum</name>
    <name type="common">Brownbanded bambooshark</name>
    <name type="synonym">Hemiscyllium punctatum</name>
    <dbReference type="NCBI Taxonomy" id="137246"/>
    <lineage>
        <taxon>Eukaryota</taxon>
        <taxon>Metazoa</taxon>
        <taxon>Chordata</taxon>
        <taxon>Craniata</taxon>
        <taxon>Vertebrata</taxon>
        <taxon>Chondrichthyes</taxon>
        <taxon>Elasmobranchii</taxon>
        <taxon>Galeomorphii</taxon>
        <taxon>Galeoidea</taxon>
        <taxon>Orectolobiformes</taxon>
        <taxon>Hemiscylliidae</taxon>
        <taxon>Chiloscyllium</taxon>
    </lineage>
</organism>
<dbReference type="PROSITE" id="PS50222">
    <property type="entry name" value="EF_HAND_2"/>
    <property type="match status" value="2"/>
</dbReference>
<evidence type="ECO:0000256" key="2">
    <source>
        <dbReference type="ARBA" id="ARBA00022723"/>
    </source>
</evidence>
<dbReference type="OMA" id="CQVKKMA"/>
<dbReference type="PANTHER" id="PTHR11653:SF2">
    <property type="entry name" value="PARVALBUMIN ALPHA"/>
    <property type="match status" value="1"/>
</dbReference>
<dbReference type="InterPro" id="IPR018247">
    <property type="entry name" value="EF_Hand_1_Ca_BS"/>
</dbReference>